<evidence type="ECO:0000313" key="1">
    <source>
        <dbReference type="EMBL" id="CDW47599.1"/>
    </source>
</evidence>
<dbReference type="EMBL" id="HACA01030238">
    <property type="protein sequence ID" value="CDW47599.1"/>
    <property type="molecule type" value="Transcribed_RNA"/>
</dbReference>
<reference evidence="1" key="1">
    <citation type="submission" date="2014-05" db="EMBL/GenBank/DDBJ databases">
        <authorList>
            <person name="Chronopoulou M."/>
        </authorList>
    </citation>
    <scope>NUCLEOTIDE SEQUENCE</scope>
    <source>
        <tissue evidence="1">Whole organism</tissue>
    </source>
</reference>
<protein>
    <submittedName>
        <fullName evidence="1">Uncharacterized protein</fullName>
    </submittedName>
</protein>
<organism evidence="1">
    <name type="scientific">Lepeophtheirus salmonis</name>
    <name type="common">Salmon louse</name>
    <name type="synonym">Caligus salmonis</name>
    <dbReference type="NCBI Taxonomy" id="72036"/>
    <lineage>
        <taxon>Eukaryota</taxon>
        <taxon>Metazoa</taxon>
        <taxon>Ecdysozoa</taxon>
        <taxon>Arthropoda</taxon>
        <taxon>Crustacea</taxon>
        <taxon>Multicrustacea</taxon>
        <taxon>Hexanauplia</taxon>
        <taxon>Copepoda</taxon>
        <taxon>Siphonostomatoida</taxon>
        <taxon>Caligidae</taxon>
        <taxon>Lepeophtheirus</taxon>
    </lineage>
</organism>
<accession>A0A0K2VAS0</accession>
<sequence>MVCVMNYRRVFDKKKMSCGLGVHWEEQREALERMEVLINSMKIRRKSRDGYLKAYLIWQEGILMSIKSLYNDLVENGPLTYILTTKLCRKFIQIRGISRDNSHPEPVEVKSRIKILLVGKNALFYVQDPSVQMEEDYESRPCFTAQISQNVKIIPEPDSEDINELNPPINS</sequence>
<name>A0A0K2VAS0_LEPSM</name>
<proteinExistence type="predicted"/>
<dbReference type="AlphaFoldDB" id="A0A0K2VAS0"/>